<gene>
    <name evidence="3" type="ORF">BS47DRAFT_1488199</name>
</gene>
<dbReference type="GO" id="GO:0044732">
    <property type="term" value="C:mitotic spindle pole body"/>
    <property type="evidence" value="ECO:0007669"/>
    <property type="project" value="TreeGrafter"/>
</dbReference>
<evidence type="ECO:0000313" key="4">
    <source>
        <dbReference type="Proteomes" id="UP000886523"/>
    </source>
</evidence>
<feature type="region of interest" description="Disordered" evidence="1">
    <location>
        <begin position="156"/>
        <end position="183"/>
    </location>
</feature>
<dbReference type="InterPro" id="IPR042321">
    <property type="entry name" value="Ima1"/>
</dbReference>
<feature type="transmembrane region" description="Helical" evidence="2">
    <location>
        <begin position="125"/>
        <end position="145"/>
    </location>
</feature>
<dbReference type="EMBL" id="MU129047">
    <property type="protein sequence ID" value="KAF9508916.1"/>
    <property type="molecule type" value="Genomic_DNA"/>
</dbReference>
<keyword evidence="2" id="KW-0812">Transmembrane</keyword>
<evidence type="ECO:0000256" key="1">
    <source>
        <dbReference type="SAM" id="MobiDB-lite"/>
    </source>
</evidence>
<sequence>MHEEALNVASFAKRDCIGGVEEEIRKSNVELAQTRWEDGSVTPCRLCAPISPRLDPLIYGLPILCLISVLWTFWDPTWLRRHRAMIKAIDLRVTGRKAWINFQMGAWISRLVTSFLLVFDCVPHWWPGFIIVLELSLLLLSAYVIKVVHPPSVRLTQSGPQPPTPYATTMIPKPSNIQKTSLPPQPDDLFSSLSLSAGPTISQFRSNPIFGQTSPLRSAPSFGGAGPNPQEVMDWTPSPSVPLDPTSSRDSESTWLRPQRFFPPSEPTGLESLLEKTNLLDPGDEEQRPHLLLRQGNGRRQIDKKPDAMTTYLVALLVAVLMGSALLLRTGSWRLLQGEYVSTKSQNYSPGQNAWHYPFNS</sequence>
<dbReference type="PANTHER" id="PTHR28538">
    <property type="entry name" value="INTEGRAL INNER NUCLEAR MEMBRANE PROTEIN IMA1"/>
    <property type="match status" value="1"/>
</dbReference>
<protein>
    <submittedName>
        <fullName evidence="3">Uncharacterized protein</fullName>
    </submittedName>
</protein>
<reference evidence="3" key="1">
    <citation type="journal article" date="2020" name="Nat. Commun.">
        <title>Large-scale genome sequencing of mycorrhizal fungi provides insights into the early evolution of symbiotic traits.</title>
        <authorList>
            <person name="Miyauchi S."/>
            <person name="Kiss E."/>
            <person name="Kuo A."/>
            <person name="Drula E."/>
            <person name="Kohler A."/>
            <person name="Sanchez-Garcia M."/>
            <person name="Morin E."/>
            <person name="Andreopoulos B."/>
            <person name="Barry K.W."/>
            <person name="Bonito G."/>
            <person name="Buee M."/>
            <person name="Carver A."/>
            <person name="Chen C."/>
            <person name="Cichocki N."/>
            <person name="Clum A."/>
            <person name="Culley D."/>
            <person name="Crous P.W."/>
            <person name="Fauchery L."/>
            <person name="Girlanda M."/>
            <person name="Hayes R.D."/>
            <person name="Keri Z."/>
            <person name="LaButti K."/>
            <person name="Lipzen A."/>
            <person name="Lombard V."/>
            <person name="Magnuson J."/>
            <person name="Maillard F."/>
            <person name="Murat C."/>
            <person name="Nolan M."/>
            <person name="Ohm R.A."/>
            <person name="Pangilinan J."/>
            <person name="Pereira M.F."/>
            <person name="Perotto S."/>
            <person name="Peter M."/>
            <person name="Pfister S."/>
            <person name="Riley R."/>
            <person name="Sitrit Y."/>
            <person name="Stielow J.B."/>
            <person name="Szollosi G."/>
            <person name="Zifcakova L."/>
            <person name="Stursova M."/>
            <person name="Spatafora J.W."/>
            <person name="Tedersoo L."/>
            <person name="Vaario L.M."/>
            <person name="Yamada A."/>
            <person name="Yan M."/>
            <person name="Wang P."/>
            <person name="Xu J."/>
            <person name="Bruns T."/>
            <person name="Baldrian P."/>
            <person name="Vilgalys R."/>
            <person name="Dunand C."/>
            <person name="Henrissat B."/>
            <person name="Grigoriev I.V."/>
            <person name="Hibbett D."/>
            <person name="Nagy L.G."/>
            <person name="Martin F.M."/>
        </authorList>
    </citation>
    <scope>NUCLEOTIDE SEQUENCE</scope>
    <source>
        <strain evidence="3">UP504</strain>
    </source>
</reference>
<dbReference type="AlphaFoldDB" id="A0A9P6ANE5"/>
<accession>A0A9P6ANE5</accession>
<evidence type="ECO:0000256" key="2">
    <source>
        <dbReference type="SAM" id="Phobius"/>
    </source>
</evidence>
<feature type="region of interest" description="Disordered" evidence="1">
    <location>
        <begin position="215"/>
        <end position="269"/>
    </location>
</feature>
<dbReference type="GO" id="GO:0034506">
    <property type="term" value="C:chromosome, centromeric core domain"/>
    <property type="evidence" value="ECO:0007669"/>
    <property type="project" value="TreeGrafter"/>
</dbReference>
<dbReference type="PANTHER" id="PTHR28538:SF1">
    <property type="entry name" value="INTEGRAL INNER NUCLEAR MEMBRANE PROTEIN IMA1"/>
    <property type="match status" value="1"/>
</dbReference>
<dbReference type="GO" id="GO:0071765">
    <property type="term" value="P:nuclear inner membrane organization"/>
    <property type="evidence" value="ECO:0007669"/>
    <property type="project" value="InterPro"/>
</dbReference>
<feature type="transmembrane region" description="Helical" evidence="2">
    <location>
        <begin position="309"/>
        <end position="328"/>
    </location>
</feature>
<feature type="transmembrane region" description="Helical" evidence="2">
    <location>
        <begin position="57"/>
        <end position="77"/>
    </location>
</feature>
<comment type="caution">
    <text evidence="3">The sequence shown here is derived from an EMBL/GenBank/DDBJ whole genome shotgun (WGS) entry which is preliminary data.</text>
</comment>
<keyword evidence="4" id="KW-1185">Reference proteome</keyword>
<proteinExistence type="predicted"/>
<evidence type="ECO:0000313" key="3">
    <source>
        <dbReference type="EMBL" id="KAF9508916.1"/>
    </source>
</evidence>
<keyword evidence="2" id="KW-0472">Membrane</keyword>
<keyword evidence="2" id="KW-1133">Transmembrane helix</keyword>
<dbReference type="GO" id="GO:0034992">
    <property type="term" value="C:microtubule organizing center attachment site"/>
    <property type="evidence" value="ECO:0007669"/>
    <property type="project" value="TreeGrafter"/>
</dbReference>
<organism evidence="3 4">
    <name type="scientific">Hydnum rufescens UP504</name>
    <dbReference type="NCBI Taxonomy" id="1448309"/>
    <lineage>
        <taxon>Eukaryota</taxon>
        <taxon>Fungi</taxon>
        <taxon>Dikarya</taxon>
        <taxon>Basidiomycota</taxon>
        <taxon>Agaricomycotina</taxon>
        <taxon>Agaricomycetes</taxon>
        <taxon>Cantharellales</taxon>
        <taxon>Hydnaceae</taxon>
        <taxon>Hydnum</taxon>
    </lineage>
</organism>
<dbReference type="Proteomes" id="UP000886523">
    <property type="component" value="Unassembled WGS sequence"/>
</dbReference>
<name>A0A9P6ANE5_9AGAM</name>
<dbReference type="OrthoDB" id="5966927at2759"/>
<feature type="transmembrane region" description="Helical" evidence="2">
    <location>
        <begin position="98"/>
        <end position="119"/>
    </location>
</feature>